<dbReference type="InterPro" id="IPR024156">
    <property type="entry name" value="Small_GTPase_ARF"/>
</dbReference>
<protein>
    <recommendedName>
        <fullName evidence="8">ADP-ribosylation factor-like protein 3</fullName>
    </recommendedName>
</protein>
<evidence type="ECO:0008006" key="8">
    <source>
        <dbReference type="Google" id="ProtNLM"/>
    </source>
</evidence>
<keyword evidence="2 3" id="KW-0342">GTP-binding</keyword>
<dbReference type="EMBL" id="MU167215">
    <property type="protein sequence ID" value="KAG0151107.1"/>
    <property type="molecule type" value="Genomic_DNA"/>
</dbReference>
<comment type="caution">
    <text evidence="6">The sequence shown here is derived from an EMBL/GenBank/DDBJ whole genome shotgun (WGS) entry which is preliminary data.</text>
</comment>
<keyword evidence="4" id="KW-0479">Metal-binding</keyword>
<dbReference type="Gene3D" id="3.40.50.300">
    <property type="entry name" value="P-loop containing nucleotide triphosphate hydrolases"/>
    <property type="match status" value="1"/>
</dbReference>
<evidence type="ECO:0000256" key="3">
    <source>
        <dbReference type="PIRSR" id="PIRSR606689-1"/>
    </source>
</evidence>
<feature type="binding site" evidence="4">
    <location>
        <position position="56"/>
    </location>
    <ligand>
        <name>Mg(2+)</name>
        <dbReference type="ChEBI" id="CHEBI:18420"/>
    </ligand>
</feature>
<gene>
    <name evidence="6" type="ORF">CROQUDRAFT_651635</name>
</gene>
<dbReference type="AlphaFoldDB" id="A0A9P6NT24"/>
<reference evidence="6" key="1">
    <citation type="submission" date="2013-11" db="EMBL/GenBank/DDBJ databases">
        <title>Genome sequence of the fusiform rust pathogen reveals effectors for host alternation and coevolution with pine.</title>
        <authorList>
            <consortium name="DOE Joint Genome Institute"/>
            <person name="Smith K."/>
            <person name="Pendleton A."/>
            <person name="Kubisiak T."/>
            <person name="Anderson C."/>
            <person name="Salamov A."/>
            <person name="Aerts A."/>
            <person name="Riley R."/>
            <person name="Clum A."/>
            <person name="Lindquist E."/>
            <person name="Ence D."/>
            <person name="Campbell M."/>
            <person name="Kronenberg Z."/>
            <person name="Feau N."/>
            <person name="Dhillon B."/>
            <person name="Hamelin R."/>
            <person name="Burleigh J."/>
            <person name="Smith J."/>
            <person name="Yandell M."/>
            <person name="Nelson C."/>
            <person name="Grigoriev I."/>
            <person name="Davis J."/>
        </authorList>
    </citation>
    <scope>NUCLEOTIDE SEQUENCE</scope>
    <source>
        <strain evidence="6">G11</strain>
    </source>
</reference>
<dbReference type="GO" id="GO:0034067">
    <property type="term" value="P:protein localization to Golgi apparatus"/>
    <property type="evidence" value="ECO:0007669"/>
    <property type="project" value="TreeGrafter"/>
</dbReference>
<feature type="compositionally biased region" description="Polar residues" evidence="5">
    <location>
        <begin position="296"/>
        <end position="305"/>
    </location>
</feature>
<feature type="region of interest" description="Disordered" evidence="5">
    <location>
        <begin position="108"/>
        <end position="137"/>
    </location>
</feature>
<feature type="region of interest" description="Disordered" evidence="5">
    <location>
        <begin position="178"/>
        <end position="198"/>
    </location>
</feature>
<feature type="compositionally biased region" description="Polar residues" evidence="5">
    <location>
        <begin position="317"/>
        <end position="333"/>
    </location>
</feature>
<dbReference type="PANTHER" id="PTHR45909:SF1">
    <property type="entry name" value="ADP-RIBOSYLATION FACTOR-RELATED PROTEIN 1"/>
    <property type="match status" value="1"/>
</dbReference>
<dbReference type="InterPro" id="IPR027417">
    <property type="entry name" value="P-loop_NTPase"/>
</dbReference>
<evidence type="ECO:0000256" key="5">
    <source>
        <dbReference type="SAM" id="MobiDB-lite"/>
    </source>
</evidence>
<evidence type="ECO:0000256" key="4">
    <source>
        <dbReference type="PIRSR" id="PIRSR606689-2"/>
    </source>
</evidence>
<proteinExistence type="predicted"/>
<sequence length="333" mass="36402">MYRLLSGLHAHLTRKEEFNVIILGLDQAGKTTFLEKVKTIYSPSHPGLNPSQIVPTMGQNIGRITLSSSHLQFWDLGGSREIRPIWEKYYKEADAICWVIDSCDRIRNGRSDDTRNSNQTQGTSGLGKGKGKAKDSGNVLKTLGEGWMELQKVLQHPSIAQANLPLLVVANKQDGINLRERRPEAGPSRTGKQPVKNEEAAMEGLLDGQEGEEGEEGEEQPMGVDEVKELFNRLVMESDRSEKARALGLSEAHVVGVSSTNGQGVQEAVNWLFYRVASKGQSRKTLAAAAMGNAPPETSRSSGPTTLRPVRLGTMSKGLNTPAISRTNSYQPK</sequence>
<feature type="binding site" evidence="3">
    <location>
        <begin position="24"/>
        <end position="31"/>
    </location>
    <ligand>
        <name>GTP</name>
        <dbReference type="ChEBI" id="CHEBI:37565"/>
    </ligand>
</feature>
<dbReference type="Proteomes" id="UP000886653">
    <property type="component" value="Unassembled WGS sequence"/>
</dbReference>
<evidence type="ECO:0000256" key="1">
    <source>
        <dbReference type="ARBA" id="ARBA00022741"/>
    </source>
</evidence>
<keyword evidence="7" id="KW-1185">Reference proteome</keyword>
<feature type="binding site" evidence="4">
    <location>
        <position position="31"/>
    </location>
    <ligand>
        <name>Mg(2+)</name>
        <dbReference type="ChEBI" id="CHEBI:18420"/>
    </ligand>
</feature>
<evidence type="ECO:0000313" key="6">
    <source>
        <dbReference type="EMBL" id="KAG0151107.1"/>
    </source>
</evidence>
<dbReference type="PANTHER" id="PTHR45909">
    <property type="entry name" value="ADP-RIBOSYLATION FACTOR-RELATED PROTEIN 1"/>
    <property type="match status" value="1"/>
</dbReference>
<organism evidence="6 7">
    <name type="scientific">Cronartium quercuum f. sp. fusiforme G11</name>
    <dbReference type="NCBI Taxonomy" id="708437"/>
    <lineage>
        <taxon>Eukaryota</taxon>
        <taxon>Fungi</taxon>
        <taxon>Dikarya</taxon>
        <taxon>Basidiomycota</taxon>
        <taxon>Pucciniomycotina</taxon>
        <taxon>Pucciniomycetes</taxon>
        <taxon>Pucciniales</taxon>
        <taxon>Coleosporiaceae</taxon>
        <taxon>Cronartium</taxon>
    </lineage>
</organism>
<dbReference type="GO" id="GO:0005794">
    <property type="term" value="C:Golgi apparatus"/>
    <property type="evidence" value="ECO:0007669"/>
    <property type="project" value="TreeGrafter"/>
</dbReference>
<dbReference type="GO" id="GO:0006886">
    <property type="term" value="P:intracellular protein transport"/>
    <property type="evidence" value="ECO:0007669"/>
    <property type="project" value="TreeGrafter"/>
</dbReference>
<dbReference type="SMART" id="SM00177">
    <property type="entry name" value="ARF"/>
    <property type="match status" value="1"/>
</dbReference>
<dbReference type="OrthoDB" id="414781at2759"/>
<feature type="region of interest" description="Disordered" evidence="5">
    <location>
        <begin position="287"/>
        <end position="333"/>
    </location>
</feature>
<name>A0A9P6NT24_9BASI</name>
<dbReference type="GO" id="GO:0005525">
    <property type="term" value="F:GTP binding"/>
    <property type="evidence" value="ECO:0007669"/>
    <property type="project" value="UniProtKB-KW"/>
</dbReference>
<dbReference type="GO" id="GO:0043001">
    <property type="term" value="P:Golgi to plasma membrane protein transport"/>
    <property type="evidence" value="ECO:0007669"/>
    <property type="project" value="TreeGrafter"/>
</dbReference>
<dbReference type="InterPro" id="IPR006689">
    <property type="entry name" value="Small_GTPase_ARF/SAR"/>
</dbReference>
<dbReference type="GO" id="GO:0003924">
    <property type="term" value="F:GTPase activity"/>
    <property type="evidence" value="ECO:0007669"/>
    <property type="project" value="InterPro"/>
</dbReference>
<evidence type="ECO:0000313" key="7">
    <source>
        <dbReference type="Proteomes" id="UP000886653"/>
    </source>
</evidence>
<keyword evidence="1 3" id="KW-0547">Nucleotide-binding</keyword>
<dbReference type="Pfam" id="PF00025">
    <property type="entry name" value="Arf"/>
    <property type="match status" value="1"/>
</dbReference>
<keyword evidence="4" id="KW-0460">Magnesium</keyword>
<dbReference type="PROSITE" id="PS51417">
    <property type="entry name" value="ARF"/>
    <property type="match status" value="1"/>
</dbReference>
<evidence type="ECO:0000256" key="2">
    <source>
        <dbReference type="ARBA" id="ARBA00023134"/>
    </source>
</evidence>
<dbReference type="SUPFAM" id="SSF52540">
    <property type="entry name" value="P-loop containing nucleoside triphosphate hydrolases"/>
    <property type="match status" value="1"/>
</dbReference>
<dbReference type="GO" id="GO:0046872">
    <property type="term" value="F:metal ion binding"/>
    <property type="evidence" value="ECO:0007669"/>
    <property type="project" value="UniProtKB-KW"/>
</dbReference>
<feature type="binding site" evidence="3">
    <location>
        <position position="78"/>
    </location>
    <ligand>
        <name>GTP</name>
        <dbReference type="ChEBI" id="CHEBI:37565"/>
    </ligand>
</feature>
<accession>A0A9P6NT24</accession>